<protein>
    <submittedName>
        <fullName evidence="1">Uncharacterized protein</fullName>
    </submittedName>
</protein>
<dbReference type="EMBL" id="PYMB01000036">
    <property type="protein sequence ID" value="PSW05053.1"/>
    <property type="molecule type" value="Genomic_DNA"/>
</dbReference>
<evidence type="ECO:0000313" key="2">
    <source>
        <dbReference type="Proteomes" id="UP000241346"/>
    </source>
</evidence>
<sequence>MKSTITPIKALMPIKPLLFTAVVIIATSFSIFPLQAQELDEVLEQHNVKVMEEVAAIEAQMAMLYDKDELSEEETEQLFVLENLMDEFYETLM</sequence>
<dbReference type="RefSeq" id="WP_107301293.1">
    <property type="nucleotide sequence ID" value="NZ_PYMB01000036.1"/>
</dbReference>
<dbReference type="Proteomes" id="UP000241346">
    <property type="component" value="Unassembled WGS sequence"/>
</dbReference>
<gene>
    <name evidence="1" type="ORF">C9J01_27700</name>
</gene>
<reference evidence="1 2" key="1">
    <citation type="submission" date="2018-03" db="EMBL/GenBank/DDBJ databases">
        <title>Whole genome sequencing of Histamine producing bacteria.</title>
        <authorList>
            <person name="Butler K."/>
        </authorList>
    </citation>
    <scope>NUCLEOTIDE SEQUENCE [LARGE SCALE GENOMIC DNA]</scope>
    <source>
        <strain evidence="1 2">DSM 19138</strain>
    </source>
</reference>
<accession>A0A2T3MYY0</accession>
<proteinExistence type="predicted"/>
<comment type="caution">
    <text evidence="1">The sequence shown here is derived from an EMBL/GenBank/DDBJ whole genome shotgun (WGS) entry which is preliminary data.</text>
</comment>
<evidence type="ECO:0000313" key="1">
    <source>
        <dbReference type="EMBL" id="PSW05053.1"/>
    </source>
</evidence>
<organism evidence="1 2">
    <name type="scientific">Photobacterium rosenbergii</name>
    <dbReference type="NCBI Taxonomy" id="294936"/>
    <lineage>
        <taxon>Bacteria</taxon>
        <taxon>Pseudomonadati</taxon>
        <taxon>Pseudomonadota</taxon>
        <taxon>Gammaproteobacteria</taxon>
        <taxon>Vibrionales</taxon>
        <taxon>Vibrionaceae</taxon>
        <taxon>Photobacterium</taxon>
    </lineage>
</organism>
<dbReference type="AlphaFoldDB" id="A0A2T3MYY0"/>
<name>A0A2T3MYY0_9GAMM</name>